<dbReference type="Proteomes" id="UP000588098">
    <property type="component" value="Unassembled WGS sequence"/>
</dbReference>
<keyword evidence="2" id="KW-0732">Signal</keyword>
<evidence type="ECO:0000313" key="4">
    <source>
        <dbReference type="Proteomes" id="UP000588098"/>
    </source>
</evidence>
<dbReference type="PROSITE" id="PS51257">
    <property type="entry name" value="PROKAR_LIPOPROTEIN"/>
    <property type="match status" value="1"/>
</dbReference>
<feature type="region of interest" description="Disordered" evidence="1">
    <location>
        <begin position="228"/>
        <end position="256"/>
    </location>
</feature>
<protein>
    <recommendedName>
        <fullName evidence="5">Lipoprotein</fullName>
    </recommendedName>
</protein>
<feature type="region of interest" description="Disordered" evidence="1">
    <location>
        <begin position="80"/>
        <end position="151"/>
    </location>
</feature>
<accession>A0A7W9V1H8</accession>
<evidence type="ECO:0000256" key="2">
    <source>
        <dbReference type="SAM" id="SignalP"/>
    </source>
</evidence>
<reference evidence="3 4" key="1">
    <citation type="submission" date="2020-08" db="EMBL/GenBank/DDBJ databases">
        <title>Genomic Encyclopedia of Type Strains, Phase III (KMG-III): the genomes of soil and plant-associated and newly described type strains.</title>
        <authorList>
            <person name="Whitman W."/>
        </authorList>
    </citation>
    <scope>NUCLEOTIDE SEQUENCE [LARGE SCALE GENOMIC DNA]</scope>
    <source>
        <strain evidence="3 4">CECT 8305</strain>
    </source>
</reference>
<proteinExistence type="predicted"/>
<evidence type="ECO:0000313" key="3">
    <source>
        <dbReference type="EMBL" id="MBB5939288.1"/>
    </source>
</evidence>
<dbReference type="AlphaFoldDB" id="A0A7W9V1H8"/>
<comment type="caution">
    <text evidence="3">The sequence shown here is derived from an EMBL/GenBank/DDBJ whole genome shotgun (WGS) entry which is preliminary data.</text>
</comment>
<evidence type="ECO:0008006" key="5">
    <source>
        <dbReference type="Google" id="ProtNLM"/>
    </source>
</evidence>
<organism evidence="3 4">
    <name type="scientific">Streptomyces zagrosensis</name>
    <dbReference type="NCBI Taxonomy" id="1042984"/>
    <lineage>
        <taxon>Bacteria</taxon>
        <taxon>Bacillati</taxon>
        <taxon>Actinomycetota</taxon>
        <taxon>Actinomycetes</taxon>
        <taxon>Kitasatosporales</taxon>
        <taxon>Streptomycetaceae</taxon>
        <taxon>Streptomyces</taxon>
    </lineage>
</organism>
<feature type="compositionally biased region" description="Basic and acidic residues" evidence="1">
    <location>
        <begin position="94"/>
        <end position="104"/>
    </location>
</feature>
<keyword evidence="4" id="KW-1185">Reference proteome</keyword>
<evidence type="ECO:0000256" key="1">
    <source>
        <dbReference type="SAM" id="MobiDB-lite"/>
    </source>
</evidence>
<name>A0A7W9V1H8_9ACTN</name>
<feature type="signal peptide" evidence="2">
    <location>
        <begin position="1"/>
        <end position="28"/>
    </location>
</feature>
<feature type="chain" id="PRO_5038907889" description="Lipoprotein" evidence="2">
    <location>
        <begin position="29"/>
        <end position="320"/>
    </location>
</feature>
<gene>
    <name evidence="3" type="ORF">FHS42_006381</name>
</gene>
<sequence length="320" mass="35966">MTIRRCLRPHAVIVYALALLLWATGCTSQDASSSPASTPSPLKGSELAKVRGSLTEQKRLFQAEQELRAACMAQRGQVYRPARWHRPSPPDPTQDPRRGDDVELRRRHGYGAAPSEASPQAGRDPNAAHLRSLSKSRQQRYGHALSGTPQHRISVRLPDRSVAFMNEDGCVARTEKHLYGDLRTWLKAQMVAINVETEVLRLVSDDKRLRHTEEPWRRCMRESGHTYRTPEAARTAATAVREETEKSKSTRGKNSKVPEDIAIAVADAQCDRHVGRAKLVRSLDHHYRDQVARTRSEEIVTYRTLRTRGLISLGSGPPSY</sequence>
<dbReference type="RefSeq" id="WP_184578084.1">
    <property type="nucleotide sequence ID" value="NZ_JACHJL010000022.1"/>
</dbReference>
<feature type="compositionally biased region" description="Low complexity" evidence="1">
    <location>
        <begin position="228"/>
        <end position="239"/>
    </location>
</feature>
<dbReference type="EMBL" id="JACHJL010000022">
    <property type="protein sequence ID" value="MBB5939288.1"/>
    <property type="molecule type" value="Genomic_DNA"/>
</dbReference>